<sequence length="306" mass="34241">MTKHRPAIKKKKSSGSALMSTISRKTGISKSLISMVGDFVGYNDLYTMFTGKDATTGKKRSRWLGAAWTAFNFIPISKAARVAKIAKLLVTARKTEKVSKDIRVGHLATKAVTKRTGETAAKKAAQKRAEQLVKQRKKAKPVKAKKTKTLGRRVMSKKAYKQKYGKKVTKKQKKFNKKKQAKRDRKQAYARSKSRTKKKVAVKKPQLVTNALLQQLKAKGVKYSAKDVLMVTKNSDGKLMWLEKGSSRAGLKHIQQRHAREFKERGIAQKDIPRALDRAIKSKPIKSGASKVGPYSEYRVDGKNIG</sequence>
<dbReference type="Proteomes" id="UP001596227">
    <property type="component" value="Unassembled WGS sequence"/>
</dbReference>
<evidence type="ECO:0000313" key="6">
    <source>
        <dbReference type="Proteomes" id="UP001596227"/>
    </source>
</evidence>
<reference evidence="6" key="1">
    <citation type="journal article" date="2019" name="Int. J. Syst. Evol. Microbiol.">
        <title>The Global Catalogue of Microorganisms (GCM) 10K type strain sequencing project: providing services to taxonomists for standard genome sequencing and annotation.</title>
        <authorList>
            <consortium name="The Broad Institute Genomics Platform"/>
            <consortium name="The Broad Institute Genome Sequencing Center for Infectious Disease"/>
            <person name="Wu L."/>
            <person name="Ma J."/>
        </authorList>
    </citation>
    <scope>NUCLEOTIDE SEQUENCE [LARGE SCALE GENOMIC DNA]</scope>
    <source>
        <strain evidence="6">CCM 8934</strain>
    </source>
</reference>
<dbReference type="RefSeq" id="WP_137607014.1">
    <property type="nucleotide sequence ID" value="NZ_BJDH01000003.1"/>
</dbReference>
<comment type="subcellular location">
    <subcellularLocation>
        <location evidence="1">Secreted</location>
    </subcellularLocation>
</comment>
<dbReference type="InterPro" id="IPR027797">
    <property type="entry name" value="PT-TG_dom"/>
</dbReference>
<dbReference type="EMBL" id="JBHSSB010000016">
    <property type="protein sequence ID" value="MFC6295295.1"/>
    <property type="molecule type" value="Genomic_DNA"/>
</dbReference>
<dbReference type="Pfam" id="PF14449">
    <property type="entry name" value="PT-TG"/>
    <property type="match status" value="1"/>
</dbReference>
<name>A0ABW1UGX4_9LACO</name>
<evidence type="ECO:0000256" key="3">
    <source>
        <dbReference type="SAM" id="MobiDB-lite"/>
    </source>
</evidence>
<proteinExistence type="predicted"/>
<evidence type="ECO:0000256" key="1">
    <source>
        <dbReference type="ARBA" id="ARBA00004613"/>
    </source>
</evidence>
<feature type="domain" description="Pre-toxin TG" evidence="4">
    <location>
        <begin position="29"/>
        <end position="89"/>
    </location>
</feature>
<evidence type="ECO:0000256" key="2">
    <source>
        <dbReference type="ARBA" id="ARBA00022525"/>
    </source>
</evidence>
<feature type="compositionally biased region" description="Basic residues" evidence="3">
    <location>
        <begin position="155"/>
        <end position="185"/>
    </location>
</feature>
<feature type="region of interest" description="Disordered" evidence="3">
    <location>
        <begin position="155"/>
        <end position="201"/>
    </location>
</feature>
<gene>
    <name evidence="5" type="ORF">ACFQH1_08770</name>
</gene>
<keyword evidence="6" id="KW-1185">Reference proteome</keyword>
<organism evidence="5 6">
    <name type="scientific">Lactiplantibacillus daoliensis</name>
    <dbReference type="NCBI Taxonomy" id="2559916"/>
    <lineage>
        <taxon>Bacteria</taxon>
        <taxon>Bacillati</taxon>
        <taxon>Bacillota</taxon>
        <taxon>Bacilli</taxon>
        <taxon>Lactobacillales</taxon>
        <taxon>Lactobacillaceae</taxon>
        <taxon>Lactiplantibacillus</taxon>
    </lineage>
</organism>
<feature type="compositionally biased region" description="Basic residues" evidence="3">
    <location>
        <begin position="192"/>
        <end position="201"/>
    </location>
</feature>
<evidence type="ECO:0000313" key="5">
    <source>
        <dbReference type="EMBL" id="MFC6295295.1"/>
    </source>
</evidence>
<comment type="caution">
    <text evidence="5">The sequence shown here is derived from an EMBL/GenBank/DDBJ whole genome shotgun (WGS) entry which is preliminary data.</text>
</comment>
<accession>A0ABW1UGX4</accession>
<keyword evidence="2" id="KW-0964">Secreted</keyword>
<evidence type="ECO:0000259" key="4">
    <source>
        <dbReference type="Pfam" id="PF14449"/>
    </source>
</evidence>
<protein>
    <submittedName>
        <fullName evidence="5">Pre-toxin TG domain-containing protein</fullName>
    </submittedName>
</protein>